<dbReference type="SMART" id="SM00343">
    <property type="entry name" value="ZnF_C2HC"/>
    <property type="match status" value="1"/>
</dbReference>
<evidence type="ECO:0000256" key="1">
    <source>
        <dbReference type="PROSITE-ProRule" id="PRU00047"/>
    </source>
</evidence>
<protein>
    <submittedName>
        <fullName evidence="5">Zinc knuckle</fullName>
    </submittedName>
</protein>
<keyword evidence="1" id="KW-0479">Metal-binding</keyword>
<dbReference type="Proteomes" id="UP001610728">
    <property type="component" value="Unassembled WGS sequence"/>
</dbReference>
<organism evidence="5 6">
    <name type="scientific">Ceratocystis lukuohia</name>
    <dbReference type="NCBI Taxonomy" id="2019550"/>
    <lineage>
        <taxon>Eukaryota</taxon>
        <taxon>Fungi</taxon>
        <taxon>Dikarya</taxon>
        <taxon>Ascomycota</taxon>
        <taxon>Pezizomycotina</taxon>
        <taxon>Sordariomycetes</taxon>
        <taxon>Hypocreomycetidae</taxon>
        <taxon>Microascales</taxon>
        <taxon>Ceratocystidaceae</taxon>
        <taxon>Ceratocystis</taxon>
    </lineage>
</organism>
<keyword evidence="1" id="KW-0862">Zinc</keyword>
<evidence type="ECO:0000313" key="5">
    <source>
        <dbReference type="EMBL" id="KAL2887068.1"/>
    </source>
</evidence>
<keyword evidence="1" id="KW-0863">Zinc-finger</keyword>
<feature type="chain" id="PRO_5045794684" evidence="3">
    <location>
        <begin position="19"/>
        <end position="381"/>
    </location>
</feature>
<name>A0ABR4MFQ3_9PEZI</name>
<dbReference type="RefSeq" id="XP_070858248.1">
    <property type="nucleotide sequence ID" value="XM_071003243.1"/>
</dbReference>
<dbReference type="SUPFAM" id="SSF57756">
    <property type="entry name" value="Retrovirus zinc finger-like domains"/>
    <property type="match status" value="1"/>
</dbReference>
<comment type="caution">
    <text evidence="5">The sequence shown here is derived from an EMBL/GenBank/DDBJ whole genome shotgun (WGS) entry which is preliminary data.</text>
</comment>
<keyword evidence="6" id="KW-1185">Reference proteome</keyword>
<evidence type="ECO:0000256" key="3">
    <source>
        <dbReference type="SAM" id="SignalP"/>
    </source>
</evidence>
<feature type="domain" description="CCHC-type" evidence="4">
    <location>
        <begin position="331"/>
        <end position="345"/>
    </location>
</feature>
<keyword evidence="3" id="KW-0732">Signal</keyword>
<dbReference type="GeneID" id="98118801"/>
<proteinExistence type="predicted"/>
<evidence type="ECO:0000259" key="4">
    <source>
        <dbReference type="PROSITE" id="PS50158"/>
    </source>
</evidence>
<sequence>MHFFSLLPALLMFAGVNAGVLEDHGYTLHKSDDGTCTITTDYYKEGSQPVNEFTVKKDSRIIVIRQALNDLETKHRDQMSLAEILEAVCSEYDLVPDSINSVVMDAYKNDDLTDALEYYRELYSVADNQYVTTYVKIPVILEGRNWKELESNFLMQNQNEELQYLLAENPIEGVEREKKDSTNKKQKDEELAKRTLEISLNETFPSLVRDEETLNKAYKNLKKACPIDTTDEAFYEMGRILRSPLVKGMTILQSWMNFETVYARHYKAENVVEKAVLKTFLILLPLEYQEVAKECYRKENISTDEVIQRLEAVKKTNGINGQAKYNKSKSKCFSCGKEGHLKTECWSKKKTSTKQKANQATEEKPSRANIVTKSQGNETDG</sequence>
<dbReference type="InterPro" id="IPR001878">
    <property type="entry name" value="Znf_CCHC"/>
</dbReference>
<dbReference type="Gene3D" id="4.10.60.10">
    <property type="entry name" value="Zinc finger, CCHC-type"/>
    <property type="match status" value="1"/>
</dbReference>
<reference evidence="5 6" key="1">
    <citation type="submission" date="2020-05" db="EMBL/GenBank/DDBJ databases">
        <title>Ceratocystis lukuohia genome.</title>
        <authorList>
            <person name="Harrington T.C."/>
            <person name="Kim K."/>
            <person name="Mayers C.G."/>
        </authorList>
    </citation>
    <scope>NUCLEOTIDE SEQUENCE [LARGE SCALE GENOMIC DNA]</scope>
    <source>
        <strain evidence="5 6">C4212</strain>
    </source>
</reference>
<feature type="region of interest" description="Disordered" evidence="2">
    <location>
        <begin position="352"/>
        <end position="381"/>
    </location>
</feature>
<feature type="signal peptide" evidence="3">
    <location>
        <begin position="1"/>
        <end position="18"/>
    </location>
</feature>
<gene>
    <name evidence="5" type="ORF">HOO65_050189</name>
</gene>
<evidence type="ECO:0000256" key="2">
    <source>
        <dbReference type="SAM" id="MobiDB-lite"/>
    </source>
</evidence>
<dbReference type="InterPro" id="IPR036875">
    <property type="entry name" value="Znf_CCHC_sf"/>
</dbReference>
<evidence type="ECO:0000313" key="6">
    <source>
        <dbReference type="Proteomes" id="UP001610728"/>
    </source>
</evidence>
<dbReference type="PROSITE" id="PS50158">
    <property type="entry name" value="ZF_CCHC"/>
    <property type="match status" value="1"/>
</dbReference>
<accession>A0ABR4MFQ3</accession>
<dbReference type="EMBL" id="JABSNW010000005">
    <property type="protein sequence ID" value="KAL2887068.1"/>
    <property type="molecule type" value="Genomic_DNA"/>
</dbReference>
<feature type="compositionally biased region" description="Polar residues" evidence="2">
    <location>
        <begin position="369"/>
        <end position="381"/>
    </location>
</feature>